<evidence type="ECO:0000313" key="2">
    <source>
        <dbReference type="EMBL" id="MDO7882289.1"/>
    </source>
</evidence>
<dbReference type="CDD" id="cd05155">
    <property type="entry name" value="APH_ChoK_like_1"/>
    <property type="match status" value="1"/>
</dbReference>
<dbReference type="InterPro" id="IPR051678">
    <property type="entry name" value="AGP_Transferase"/>
</dbReference>
<dbReference type="Proteomes" id="UP001241072">
    <property type="component" value="Unassembled WGS sequence"/>
</dbReference>
<proteinExistence type="predicted"/>
<dbReference type="EC" id="2.7.-.-" evidence="2"/>
<dbReference type="Gene3D" id="3.90.1200.10">
    <property type="match status" value="1"/>
</dbReference>
<gene>
    <name evidence="2" type="ORF">Q5716_08640</name>
</gene>
<sequence length="294" mass="32202">MDSRSITEDLVTRLIADQFPQWAHLTVRRVEPGGNDNRTFRVGDEFSARLPSAEGYVAAVEKEHRYLPRLAAAVPVAIPEPVALGEPGHGYPWPWTVNRWMPGRDLLSGPDIDRRALAADLAGVLVALRRADAADGPAAGAHSFFRGAPPEYYDEETRRLLAELGGVVASEVLREAQRVWDAALESRWGQAPVWFHGDVAHGNLLVSDGRLSGLIDFGTSGVGDPACDLVMAWTYFDDDDRRLFVEAVDLDAGTWARARGWALWKALLIARERGIHDSGGLPIVTRVLADPIAE</sequence>
<dbReference type="InterPro" id="IPR002575">
    <property type="entry name" value="Aminoglycoside_PTrfase"/>
</dbReference>
<comment type="caution">
    <text evidence="2">The sequence shown here is derived from an EMBL/GenBank/DDBJ whole genome shotgun (WGS) entry which is preliminary data.</text>
</comment>
<dbReference type="GO" id="GO:0016740">
    <property type="term" value="F:transferase activity"/>
    <property type="evidence" value="ECO:0007669"/>
    <property type="project" value="UniProtKB-KW"/>
</dbReference>
<dbReference type="Gene3D" id="3.30.200.20">
    <property type="entry name" value="Phosphorylase Kinase, domain 1"/>
    <property type="match status" value="1"/>
</dbReference>
<dbReference type="EMBL" id="JAUQUB010000001">
    <property type="protein sequence ID" value="MDO7882289.1"/>
    <property type="molecule type" value="Genomic_DNA"/>
</dbReference>
<evidence type="ECO:0000313" key="3">
    <source>
        <dbReference type="Proteomes" id="UP001241072"/>
    </source>
</evidence>
<dbReference type="PANTHER" id="PTHR21310">
    <property type="entry name" value="AMINOGLYCOSIDE PHOSPHOTRANSFERASE-RELATED-RELATED"/>
    <property type="match status" value="1"/>
</dbReference>
<dbReference type="Pfam" id="PF01636">
    <property type="entry name" value="APH"/>
    <property type="match status" value="1"/>
</dbReference>
<keyword evidence="2" id="KW-0808">Transferase</keyword>
<evidence type="ECO:0000259" key="1">
    <source>
        <dbReference type="Pfam" id="PF01636"/>
    </source>
</evidence>
<name>A0ABT9BMN2_9MICO</name>
<keyword evidence="3" id="KW-1185">Reference proteome</keyword>
<dbReference type="InterPro" id="IPR011009">
    <property type="entry name" value="Kinase-like_dom_sf"/>
</dbReference>
<dbReference type="PANTHER" id="PTHR21310:SF42">
    <property type="entry name" value="BIFUNCTIONAL AAC_APH"/>
    <property type="match status" value="1"/>
</dbReference>
<reference evidence="2 3" key="1">
    <citation type="submission" date="2023-07" db="EMBL/GenBank/DDBJ databases">
        <title>Protaetiibacter sp. nov WY-16 isolated from soil.</title>
        <authorList>
            <person name="Liu B."/>
            <person name="Wan Y."/>
        </authorList>
    </citation>
    <scope>NUCLEOTIDE SEQUENCE [LARGE SCALE GENOMIC DNA]</scope>
    <source>
        <strain evidence="2 3">WY-16</strain>
    </source>
</reference>
<feature type="domain" description="Aminoglycoside phosphotransferase" evidence="1">
    <location>
        <begin position="32"/>
        <end position="261"/>
    </location>
</feature>
<accession>A0ABT9BMN2</accession>
<protein>
    <submittedName>
        <fullName evidence="2">Aminoglycoside phosphotransferase family protein</fullName>
        <ecNumber evidence="2">2.7.-.-</ecNumber>
    </submittedName>
</protein>
<dbReference type="SUPFAM" id="SSF56112">
    <property type="entry name" value="Protein kinase-like (PK-like)"/>
    <property type="match status" value="1"/>
</dbReference>
<organism evidence="2 3">
    <name type="scientific">Antiquaquibacter soli</name>
    <dbReference type="NCBI Taxonomy" id="3064523"/>
    <lineage>
        <taxon>Bacteria</taxon>
        <taxon>Bacillati</taxon>
        <taxon>Actinomycetota</taxon>
        <taxon>Actinomycetes</taxon>
        <taxon>Micrococcales</taxon>
        <taxon>Microbacteriaceae</taxon>
        <taxon>Antiquaquibacter</taxon>
    </lineage>
</organism>
<dbReference type="RefSeq" id="WP_305002668.1">
    <property type="nucleotide sequence ID" value="NZ_JAUQUB010000001.1"/>
</dbReference>